<feature type="compositionally biased region" description="Basic and acidic residues" evidence="1">
    <location>
        <begin position="263"/>
        <end position="273"/>
    </location>
</feature>
<proteinExistence type="predicted"/>
<dbReference type="EMBL" id="JADILV010000080">
    <property type="protein sequence ID" value="MBO8484622.1"/>
    <property type="molecule type" value="Genomic_DNA"/>
</dbReference>
<dbReference type="Proteomes" id="UP000725002">
    <property type="component" value="Unassembled WGS sequence"/>
</dbReference>
<evidence type="ECO:0000313" key="2">
    <source>
        <dbReference type="EMBL" id="MBO8484622.1"/>
    </source>
</evidence>
<name>A0A940DTW9_9BACT</name>
<sequence length="360" mass="41290">MVRKVIIFVAFIVLFIFFPGSIAAQEKVPDTEYAGKERWAYKTNALEWLLTIPNFGVEYDLSKSVYNRMTIGATAKYNWNTSHNYATPMVFNLTEFRPEFRYYWRHTQKTLRSPDDTSKVGFGQWLRENIFTSDRKNPKDWRACYIGGYLSGGGYSVKLGKEGRQGQLYGIGVTFGYGIPLYQYEKGAVDLDLGMSVGLALTKYDAFAHNPDGDYYTVLPESSKGLHIVPFPVISELKVAFVFRKRSIDDKYKRVDQEKLREKMDRRDRKAMQRDSLQQQRALDREKLAAEKAAAAEERRLSDTPVVQPAEPSSAEKAAGRPAKSGKEKISREKKEKPAKESGFMKLFRKKSDVKEEEEQ</sequence>
<protein>
    <submittedName>
        <fullName evidence="2">DUF3575 domain-containing protein</fullName>
    </submittedName>
</protein>
<feature type="compositionally biased region" description="Basic and acidic residues" evidence="1">
    <location>
        <begin position="325"/>
        <end position="340"/>
    </location>
</feature>
<feature type="compositionally biased region" description="Basic and acidic residues" evidence="1">
    <location>
        <begin position="282"/>
        <end position="302"/>
    </location>
</feature>
<comment type="caution">
    <text evidence="2">The sequence shown here is derived from an EMBL/GenBank/DDBJ whole genome shotgun (WGS) entry which is preliminary data.</text>
</comment>
<dbReference type="AlphaFoldDB" id="A0A940DTW9"/>
<evidence type="ECO:0000256" key="1">
    <source>
        <dbReference type="SAM" id="MobiDB-lite"/>
    </source>
</evidence>
<dbReference type="Pfam" id="PF12099">
    <property type="entry name" value="DUF3575"/>
    <property type="match status" value="1"/>
</dbReference>
<dbReference type="InterPro" id="IPR021958">
    <property type="entry name" value="DUF3575"/>
</dbReference>
<reference evidence="2" key="1">
    <citation type="submission" date="2020-10" db="EMBL/GenBank/DDBJ databases">
        <authorList>
            <person name="Gilroy R."/>
        </authorList>
    </citation>
    <scope>NUCLEOTIDE SEQUENCE</scope>
    <source>
        <strain evidence="2">G3-8215</strain>
    </source>
</reference>
<accession>A0A940DTW9</accession>
<reference evidence="2" key="2">
    <citation type="journal article" date="2021" name="PeerJ">
        <title>Extensive microbial diversity within the chicken gut microbiome revealed by metagenomics and culture.</title>
        <authorList>
            <person name="Gilroy R."/>
            <person name="Ravi A."/>
            <person name="Getino M."/>
            <person name="Pursley I."/>
            <person name="Horton D.L."/>
            <person name="Alikhan N.F."/>
            <person name="Baker D."/>
            <person name="Gharbi K."/>
            <person name="Hall N."/>
            <person name="Watson M."/>
            <person name="Adriaenssens E.M."/>
            <person name="Foster-Nyarko E."/>
            <person name="Jarju S."/>
            <person name="Secka A."/>
            <person name="Antonio M."/>
            <person name="Oren A."/>
            <person name="Chaudhuri R.R."/>
            <person name="La Ragione R."/>
            <person name="Hildebrand F."/>
            <person name="Pallen M.J."/>
        </authorList>
    </citation>
    <scope>NUCLEOTIDE SEQUENCE</scope>
    <source>
        <strain evidence="2">G3-8215</strain>
    </source>
</reference>
<gene>
    <name evidence="2" type="ORF">IAB75_11025</name>
</gene>
<evidence type="ECO:0000313" key="3">
    <source>
        <dbReference type="Proteomes" id="UP000725002"/>
    </source>
</evidence>
<feature type="region of interest" description="Disordered" evidence="1">
    <location>
        <begin position="263"/>
        <end position="360"/>
    </location>
</feature>
<organism evidence="2 3">
    <name type="scientific">Candidatus Cryptobacteroides avicola</name>
    <dbReference type="NCBI Taxonomy" id="2840757"/>
    <lineage>
        <taxon>Bacteria</taxon>
        <taxon>Pseudomonadati</taxon>
        <taxon>Bacteroidota</taxon>
        <taxon>Bacteroidia</taxon>
        <taxon>Bacteroidales</taxon>
        <taxon>Candidatus Cryptobacteroides</taxon>
    </lineage>
</organism>